<dbReference type="GO" id="GO:0032993">
    <property type="term" value="C:protein-DNA complex"/>
    <property type="evidence" value="ECO:0007669"/>
    <property type="project" value="TreeGrafter"/>
</dbReference>
<dbReference type="InterPro" id="IPR036388">
    <property type="entry name" value="WH-like_DNA-bd_sf"/>
</dbReference>
<dbReference type="PANTHER" id="PTHR48111:SF1">
    <property type="entry name" value="TWO-COMPONENT RESPONSE REGULATOR ORR33"/>
    <property type="match status" value="1"/>
</dbReference>
<dbReference type="PROSITE" id="PS51755">
    <property type="entry name" value="OMPR_PHOB"/>
    <property type="match status" value="1"/>
</dbReference>
<dbReference type="EMBL" id="LZSF01000008">
    <property type="protein sequence ID" value="OBA92701.1"/>
    <property type="molecule type" value="Genomic_DNA"/>
</dbReference>
<dbReference type="Gene3D" id="1.10.10.10">
    <property type="entry name" value="Winged helix-like DNA-binding domain superfamily/Winged helix DNA-binding domain"/>
    <property type="match status" value="1"/>
</dbReference>
<organism evidence="10 12">
    <name type="scientific">Mycolicibacterium mucogenicum</name>
    <name type="common">Mycobacterium mucogenicum</name>
    <dbReference type="NCBI Taxonomy" id="56689"/>
    <lineage>
        <taxon>Bacteria</taxon>
        <taxon>Bacillati</taxon>
        <taxon>Actinomycetota</taxon>
        <taxon>Actinomycetes</taxon>
        <taxon>Mycobacteriales</taxon>
        <taxon>Mycobacteriaceae</taxon>
        <taxon>Mycolicibacterium</taxon>
    </lineage>
</organism>
<dbReference type="InterPro" id="IPR001867">
    <property type="entry name" value="OmpR/PhoB-type_DNA-bd"/>
</dbReference>
<evidence type="ECO:0000313" key="11">
    <source>
        <dbReference type="EMBL" id="TDK86112.1"/>
    </source>
</evidence>
<feature type="modified residue" description="4-aspartylphosphate" evidence="6">
    <location>
        <position position="63"/>
    </location>
</feature>
<dbReference type="Proteomes" id="UP000294929">
    <property type="component" value="Unassembled WGS sequence"/>
</dbReference>
<protein>
    <submittedName>
        <fullName evidence="10">DNA-binding response regulator</fullName>
    </submittedName>
    <submittedName>
        <fullName evidence="11">Response regulator transcription factor</fullName>
    </submittedName>
</protein>
<evidence type="ECO:0000256" key="7">
    <source>
        <dbReference type="PROSITE-ProRule" id="PRU01091"/>
    </source>
</evidence>
<evidence type="ECO:0000256" key="1">
    <source>
        <dbReference type="ARBA" id="ARBA00022553"/>
    </source>
</evidence>
<dbReference type="SUPFAM" id="SSF52172">
    <property type="entry name" value="CheY-like"/>
    <property type="match status" value="1"/>
</dbReference>
<evidence type="ECO:0000259" key="9">
    <source>
        <dbReference type="PROSITE" id="PS51755"/>
    </source>
</evidence>
<dbReference type="Gene3D" id="3.40.50.2300">
    <property type="match status" value="1"/>
</dbReference>
<reference evidence="10 12" key="1">
    <citation type="submission" date="2016-06" db="EMBL/GenBank/DDBJ databases">
        <authorList>
            <person name="Kjaerup R.B."/>
            <person name="Dalgaard T.S."/>
            <person name="Juul-Madsen H.R."/>
        </authorList>
    </citation>
    <scope>NUCLEOTIDE SEQUENCE [LARGE SCALE GENOMIC DNA]</scope>
    <source>
        <strain evidence="10 12">1199456.5</strain>
    </source>
</reference>
<dbReference type="GO" id="GO:0006355">
    <property type="term" value="P:regulation of DNA-templated transcription"/>
    <property type="evidence" value="ECO:0007669"/>
    <property type="project" value="InterPro"/>
</dbReference>
<keyword evidence="3" id="KW-0805">Transcription regulation</keyword>
<dbReference type="CDD" id="cd00383">
    <property type="entry name" value="trans_reg_C"/>
    <property type="match status" value="1"/>
</dbReference>
<dbReference type="SMART" id="SM00862">
    <property type="entry name" value="Trans_reg_C"/>
    <property type="match status" value="1"/>
</dbReference>
<keyword evidence="2" id="KW-0902">Two-component regulatory system</keyword>
<evidence type="ECO:0000313" key="12">
    <source>
        <dbReference type="Proteomes" id="UP000093962"/>
    </source>
</evidence>
<keyword evidence="1 6" id="KW-0597">Phosphoprotein</keyword>
<dbReference type="PROSITE" id="PS50110">
    <property type="entry name" value="RESPONSE_REGULATORY"/>
    <property type="match status" value="1"/>
</dbReference>
<dbReference type="Proteomes" id="UP000093962">
    <property type="component" value="Unassembled WGS sequence"/>
</dbReference>
<evidence type="ECO:0000256" key="6">
    <source>
        <dbReference type="PROSITE-ProRule" id="PRU00169"/>
    </source>
</evidence>
<dbReference type="Pfam" id="PF00072">
    <property type="entry name" value="Response_reg"/>
    <property type="match status" value="1"/>
</dbReference>
<evidence type="ECO:0000313" key="13">
    <source>
        <dbReference type="Proteomes" id="UP000294929"/>
    </source>
</evidence>
<evidence type="ECO:0000256" key="3">
    <source>
        <dbReference type="ARBA" id="ARBA00023015"/>
    </source>
</evidence>
<accession>A0A1A0N5V2</accession>
<dbReference type="CDD" id="cd17574">
    <property type="entry name" value="REC_OmpR"/>
    <property type="match status" value="1"/>
</dbReference>
<name>A0A1A0N5V2_MYCMU</name>
<dbReference type="InterPro" id="IPR011006">
    <property type="entry name" value="CheY-like_superfamily"/>
</dbReference>
<dbReference type="GO" id="GO:0005829">
    <property type="term" value="C:cytosol"/>
    <property type="evidence" value="ECO:0007669"/>
    <property type="project" value="TreeGrafter"/>
</dbReference>
<feature type="domain" description="OmpR/PhoB-type" evidence="9">
    <location>
        <begin position="137"/>
        <end position="235"/>
    </location>
</feature>
<proteinExistence type="predicted"/>
<sequence length="240" mass="26911">MDAPVSSDDGGGAHVVLVEDDQRVRTAVAAYLRAKGFRIDEFSDGETARDAVQRSTPDVLVLDRMLPGLSGDDLLREIRTRSDVPVIMLTALGASGHRIDGLELGADDYLAKPFALRELQLRISKLLRHRVSHQSPLAPFVVGRFRIDPTMRRITCGSADVELTAREYELLLFLLKNPDRVVSRDEMLREVWGWSTGDASTVTVHIRRLREKIEADPRDPVYLRTQWGTGYRFTPSGRSS</sequence>
<evidence type="ECO:0000256" key="4">
    <source>
        <dbReference type="ARBA" id="ARBA00023125"/>
    </source>
</evidence>
<dbReference type="GO" id="GO:0000156">
    <property type="term" value="F:phosphorelay response regulator activity"/>
    <property type="evidence" value="ECO:0007669"/>
    <property type="project" value="TreeGrafter"/>
</dbReference>
<dbReference type="Gene3D" id="6.10.250.690">
    <property type="match status" value="1"/>
</dbReference>
<dbReference type="SMART" id="SM00448">
    <property type="entry name" value="REC"/>
    <property type="match status" value="1"/>
</dbReference>
<dbReference type="Pfam" id="PF00486">
    <property type="entry name" value="Trans_reg_C"/>
    <property type="match status" value="1"/>
</dbReference>
<dbReference type="AlphaFoldDB" id="A0A1A0N5V2"/>
<dbReference type="EMBL" id="SDLO01000020">
    <property type="protein sequence ID" value="TDK86112.1"/>
    <property type="molecule type" value="Genomic_DNA"/>
</dbReference>
<dbReference type="GO" id="GO:0000976">
    <property type="term" value="F:transcription cis-regulatory region binding"/>
    <property type="evidence" value="ECO:0007669"/>
    <property type="project" value="TreeGrafter"/>
</dbReference>
<evidence type="ECO:0000256" key="5">
    <source>
        <dbReference type="ARBA" id="ARBA00023163"/>
    </source>
</evidence>
<reference evidence="11 13" key="2">
    <citation type="submission" date="2019-01" db="EMBL/GenBank/DDBJ databases">
        <title>High-quality-draft genome sequences of five non-tuberculosis mycobacteriaceae isolated from a nosocomial environment.</title>
        <authorList>
            <person name="Tiago I."/>
            <person name="Alarico S."/>
            <person name="Pereira S.G."/>
            <person name="Coelho C."/>
            <person name="Maranha A."/>
            <person name="Empadinhas N."/>
        </authorList>
    </citation>
    <scope>NUCLEOTIDE SEQUENCE [LARGE SCALE GENOMIC DNA]</scope>
    <source>
        <strain evidence="11 13">24AIII</strain>
    </source>
</reference>
<dbReference type="PANTHER" id="PTHR48111">
    <property type="entry name" value="REGULATOR OF RPOS"/>
    <property type="match status" value="1"/>
</dbReference>
<dbReference type="InterPro" id="IPR039420">
    <property type="entry name" value="WalR-like"/>
</dbReference>
<dbReference type="FunFam" id="1.10.10.10:FF:000018">
    <property type="entry name" value="DNA-binding response regulator ResD"/>
    <property type="match status" value="1"/>
</dbReference>
<dbReference type="OrthoDB" id="5243815at2"/>
<feature type="DNA-binding region" description="OmpR/PhoB-type" evidence="7">
    <location>
        <begin position="137"/>
        <end position="235"/>
    </location>
</feature>
<evidence type="ECO:0000256" key="2">
    <source>
        <dbReference type="ARBA" id="ARBA00023012"/>
    </source>
</evidence>
<comment type="caution">
    <text evidence="10">The sequence shown here is derived from an EMBL/GenBank/DDBJ whole genome shotgun (WGS) entry which is preliminary data.</text>
</comment>
<dbReference type="InterPro" id="IPR001789">
    <property type="entry name" value="Sig_transdc_resp-reg_receiver"/>
</dbReference>
<evidence type="ECO:0000313" key="10">
    <source>
        <dbReference type="EMBL" id="OBA92701.1"/>
    </source>
</evidence>
<evidence type="ECO:0000259" key="8">
    <source>
        <dbReference type="PROSITE" id="PS50110"/>
    </source>
</evidence>
<gene>
    <name evidence="10" type="ORF">A5642_08985</name>
    <name evidence="11" type="ORF">EUA03_20510</name>
</gene>
<keyword evidence="4 7" id="KW-0238">DNA-binding</keyword>
<feature type="domain" description="Response regulatory" evidence="8">
    <location>
        <begin position="14"/>
        <end position="127"/>
    </location>
</feature>
<keyword evidence="5" id="KW-0804">Transcription</keyword>